<dbReference type="GO" id="GO:0003924">
    <property type="term" value="F:GTPase activity"/>
    <property type="evidence" value="ECO:0007669"/>
    <property type="project" value="InterPro"/>
</dbReference>
<dbReference type="InterPro" id="IPR001806">
    <property type="entry name" value="Small_GTPase"/>
</dbReference>
<dbReference type="PRINTS" id="PR00449">
    <property type="entry name" value="RASTRNSFRMNG"/>
</dbReference>
<dbReference type="Pfam" id="PF00071">
    <property type="entry name" value="Ras"/>
    <property type="match status" value="2"/>
</dbReference>
<dbReference type="PANTHER" id="PTHR47979">
    <property type="entry name" value="DRAB11-RELATED"/>
    <property type="match status" value="1"/>
</dbReference>
<proteinExistence type="inferred from homology"/>
<accession>A0A8C5N1W4</accession>
<dbReference type="Ensembl" id="ENSLLET00000022584.1">
    <property type="protein sequence ID" value="ENSLLEP00000021742.1"/>
    <property type="gene ID" value="ENSLLEG00000013714.1"/>
</dbReference>
<dbReference type="InterPro" id="IPR050209">
    <property type="entry name" value="Rab_GTPases_membrane_traffic"/>
</dbReference>
<evidence type="ECO:0000313" key="5">
    <source>
        <dbReference type="Ensembl" id="ENSLLEP00000021742.1"/>
    </source>
</evidence>
<dbReference type="SMART" id="SM00173">
    <property type="entry name" value="RAS"/>
    <property type="match status" value="1"/>
</dbReference>
<reference evidence="5" key="1">
    <citation type="submission" date="2025-08" db="UniProtKB">
        <authorList>
            <consortium name="Ensembl"/>
        </authorList>
    </citation>
    <scope>IDENTIFICATION</scope>
</reference>
<dbReference type="GeneTree" id="ENSGT00940000161839"/>
<dbReference type="InterPro" id="IPR005225">
    <property type="entry name" value="Small_GTP-bd"/>
</dbReference>
<sequence>MQRHLRREVRIYKIILLGSTNVGKSSMILHLVKNNSQVTDSTIGGAFCKYKLFLQDKALEFLIWDTAGQERFQSVCRMYYRGATAALLVYDVTRKILEKRQPAGRTKLSAVARPQMQFQTYMYRLLGGLMFLCNNGETFSRAQVLLHEVEKYFKQGEVIVFLIGNKKDLQSERKVSQEEGQAFAASKGILFLETSAETGDNVEDVFETVAWELLDKDYNVDQKDSGIIANFTIEEEARTPQGHVKQGRPTGSEEFKGTGKRFQ</sequence>
<dbReference type="GO" id="GO:0005525">
    <property type="term" value="F:GTP binding"/>
    <property type="evidence" value="ECO:0007669"/>
    <property type="project" value="UniProtKB-KW"/>
</dbReference>
<evidence type="ECO:0000256" key="1">
    <source>
        <dbReference type="ARBA" id="ARBA00006270"/>
    </source>
</evidence>
<dbReference type="PROSITE" id="PS51419">
    <property type="entry name" value="RAB"/>
    <property type="match status" value="1"/>
</dbReference>
<dbReference type="NCBIfam" id="TIGR00231">
    <property type="entry name" value="small_GTP"/>
    <property type="match status" value="1"/>
</dbReference>
<dbReference type="Gene3D" id="3.40.50.300">
    <property type="entry name" value="P-loop containing nucleotide triphosphate hydrolases"/>
    <property type="match status" value="2"/>
</dbReference>
<keyword evidence="6" id="KW-1185">Reference proteome</keyword>
<protein>
    <submittedName>
        <fullName evidence="5">Uncharacterized protein</fullName>
    </submittedName>
</protein>
<dbReference type="PROSITE" id="PS51421">
    <property type="entry name" value="RAS"/>
    <property type="match status" value="1"/>
</dbReference>
<reference evidence="5" key="2">
    <citation type="submission" date="2025-09" db="UniProtKB">
        <authorList>
            <consortium name="Ensembl"/>
        </authorList>
    </citation>
    <scope>IDENTIFICATION</scope>
</reference>
<dbReference type="Proteomes" id="UP000694569">
    <property type="component" value="Unplaced"/>
</dbReference>
<keyword evidence="2" id="KW-0547">Nucleotide-binding</keyword>
<dbReference type="AlphaFoldDB" id="A0A8C5N1W4"/>
<evidence type="ECO:0000256" key="2">
    <source>
        <dbReference type="ARBA" id="ARBA00022741"/>
    </source>
</evidence>
<dbReference type="SMART" id="SM00175">
    <property type="entry name" value="RAB"/>
    <property type="match status" value="1"/>
</dbReference>
<dbReference type="SUPFAM" id="SSF52540">
    <property type="entry name" value="P-loop containing nucleoside triphosphate hydrolases"/>
    <property type="match status" value="1"/>
</dbReference>
<evidence type="ECO:0000313" key="6">
    <source>
        <dbReference type="Proteomes" id="UP000694569"/>
    </source>
</evidence>
<evidence type="ECO:0000256" key="3">
    <source>
        <dbReference type="ARBA" id="ARBA00023134"/>
    </source>
</evidence>
<evidence type="ECO:0000256" key="4">
    <source>
        <dbReference type="SAM" id="MobiDB-lite"/>
    </source>
</evidence>
<organism evidence="5 6">
    <name type="scientific">Leptobrachium leishanense</name>
    <name type="common">Leishan spiny toad</name>
    <dbReference type="NCBI Taxonomy" id="445787"/>
    <lineage>
        <taxon>Eukaryota</taxon>
        <taxon>Metazoa</taxon>
        <taxon>Chordata</taxon>
        <taxon>Craniata</taxon>
        <taxon>Vertebrata</taxon>
        <taxon>Euteleostomi</taxon>
        <taxon>Amphibia</taxon>
        <taxon>Batrachia</taxon>
        <taxon>Anura</taxon>
        <taxon>Pelobatoidea</taxon>
        <taxon>Megophryidae</taxon>
        <taxon>Leptobrachium</taxon>
    </lineage>
</organism>
<comment type="similarity">
    <text evidence="1">Belongs to the small GTPase superfamily. Rab family.</text>
</comment>
<name>A0A8C5N1W4_9ANUR</name>
<feature type="region of interest" description="Disordered" evidence="4">
    <location>
        <begin position="238"/>
        <end position="263"/>
    </location>
</feature>
<keyword evidence="3" id="KW-0342">GTP-binding</keyword>
<dbReference type="InterPro" id="IPR027417">
    <property type="entry name" value="P-loop_NTPase"/>
</dbReference>